<proteinExistence type="predicted"/>
<gene>
    <name evidence="2" type="ORF">Tci_609315</name>
</gene>
<organism evidence="2">
    <name type="scientific">Tanacetum cinerariifolium</name>
    <name type="common">Dalmatian daisy</name>
    <name type="synonym">Chrysanthemum cinerariifolium</name>
    <dbReference type="NCBI Taxonomy" id="118510"/>
    <lineage>
        <taxon>Eukaryota</taxon>
        <taxon>Viridiplantae</taxon>
        <taxon>Streptophyta</taxon>
        <taxon>Embryophyta</taxon>
        <taxon>Tracheophyta</taxon>
        <taxon>Spermatophyta</taxon>
        <taxon>Magnoliopsida</taxon>
        <taxon>eudicotyledons</taxon>
        <taxon>Gunneridae</taxon>
        <taxon>Pentapetalae</taxon>
        <taxon>asterids</taxon>
        <taxon>campanulids</taxon>
        <taxon>Asterales</taxon>
        <taxon>Asteraceae</taxon>
        <taxon>Asteroideae</taxon>
        <taxon>Anthemideae</taxon>
        <taxon>Anthemidinae</taxon>
        <taxon>Tanacetum</taxon>
    </lineage>
</organism>
<reference evidence="2" key="1">
    <citation type="journal article" date="2019" name="Sci. Rep.">
        <title>Draft genome of Tanacetum cinerariifolium, the natural source of mosquito coil.</title>
        <authorList>
            <person name="Yamashiro T."/>
            <person name="Shiraishi A."/>
            <person name="Satake H."/>
            <person name="Nakayama K."/>
        </authorList>
    </citation>
    <scope>NUCLEOTIDE SEQUENCE</scope>
</reference>
<evidence type="ECO:0000256" key="1">
    <source>
        <dbReference type="SAM" id="Coils"/>
    </source>
</evidence>
<name>A0A699JHP0_TANCI</name>
<evidence type="ECO:0000313" key="2">
    <source>
        <dbReference type="EMBL" id="GFA37343.1"/>
    </source>
</evidence>
<feature type="coiled-coil region" evidence="1">
    <location>
        <begin position="255"/>
        <end position="317"/>
    </location>
</feature>
<evidence type="ECO:0008006" key="3">
    <source>
        <dbReference type="Google" id="ProtNLM"/>
    </source>
</evidence>
<dbReference type="AlphaFoldDB" id="A0A699JHP0"/>
<dbReference type="EMBL" id="BKCJ010412982">
    <property type="protein sequence ID" value="GFA37343.1"/>
    <property type="molecule type" value="Genomic_DNA"/>
</dbReference>
<accession>A0A699JHP0</accession>
<comment type="caution">
    <text evidence="2">The sequence shown here is derived from an EMBL/GenBank/DDBJ whole genome shotgun (WGS) entry which is preliminary data.</text>
</comment>
<keyword evidence="1" id="KW-0175">Coiled coil</keyword>
<sequence>MNHDEVNELRAKLLAKTHDPLALMAHSQNSYNFPATHNDQSSSSIHSQQSFLINNKYNPQPSLNQNFMQPPMTSLEDINDPTEAINAALILFAKALQLTAPTNKNQRTSSNPRNCVQNGGNQNRLVVVPGIANQNGAGNIVAARVEDSAAYCSKEEAVIQLQAEEFDFMAAAGDLDEIEKVNANCILMANLQHASTSAQYTDLLEPIPEPKLVPQNDNHVTSVALSMVESRGTLETSFAPNEETRAYQEIVYPNLIDQVAQVKRLQAQLKDLKGKSSDTPSALNTLDPLSQKLESKIVELEFQVVNYEREISHLKTTYKNLFDSITSNRAHAKLHNLIYENAKLRAWLFENTSESMNNTSGTSVTPQVDNTKLIFVTPYSKKFHASIPSHSIPQPREFNVAKHRNMIAPRMFKIDPSQTSRVDLVPNNQPSARIRTNPITNFQRHVTFKENVCSDTVNA</sequence>
<protein>
    <recommendedName>
        <fullName evidence="3">Reverse transcriptase domain-containing protein</fullName>
    </recommendedName>
</protein>